<dbReference type="GO" id="GO:0008236">
    <property type="term" value="F:serine-type peptidase activity"/>
    <property type="evidence" value="ECO:0007669"/>
    <property type="project" value="InterPro"/>
</dbReference>
<dbReference type="PANTHER" id="PTHR43037:SF4">
    <property type="entry name" value="PEPTIDASE S9 PROLYL OLIGOPEPTIDASE CATALYTIC DOMAIN-CONTAINING PROTEIN"/>
    <property type="match status" value="1"/>
</dbReference>
<dbReference type="OrthoDB" id="449091at2759"/>
<dbReference type="InterPro" id="IPR050955">
    <property type="entry name" value="Plant_Biomass_Hydrol_Est"/>
</dbReference>
<dbReference type="Gene3D" id="3.40.50.1820">
    <property type="entry name" value="alpha/beta hydrolase"/>
    <property type="match status" value="1"/>
</dbReference>
<evidence type="ECO:0000259" key="2">
    <source>
        <dbReference type="Pfam" id="PF00326"/>
    </source>
</evidence>
<dbReference type="SUPFAM" id="SSF53474">
    <property type="entry name" value="alpha/beta-Hydrolases"/>
    <property type="match status" value="1"/>
</dbReference>
<evidence type="ECO:0000313" key="4">
    <source>
        <dbReference type="Proteomes" id="UP000759537"/>
    </source>
</evidence>
<keyword evidence="1" id="KW-0732">Signal</keyword>
<sequence length="892" mass="96963">MRGWSISIAQSWDVLGPFPVHAREQHFLSPSFPIDLTEHIDLDASYPSSMADGGSVGWSKASLGPDDNLAVSFPHIRWASLRATEGWAALQHHAVLRTTLTVLPPRSGPQLPSAVPNFLVELRGGSFFTLVPADIEWKQRRDFVPEWYSGNIYQVDCAPPHLVSLPTVPSAVSPTVYHLYVSGDYEIRLFGDPKEGGSEAPTLVISVNARFESPSIPIRRETSYDVAPDFVEGFAFGDALGVGLRCLSTSSWTVTALSPSHQLREAGIGLSLITHTRFVPGQTRILPIRISQSKAFDGDALSLDIQLTSGDSSETLSVRVPVTQLGPWSGTGTVAIKASYFSPDTAPIGFIALPPTDSVAPKAPSPPILALHGAGVDILKQPFWAESLPRQQRSWVILPSGRTPWGLDWHGPSADDAWGTVSALSTILETSSKWKAWVIAPGKVIIIGHSNGGQGTWYNAARHPDRVMAMIPAAGFIKAQAYVPLIHSRSAHFIDPFLRAILEISFTADDNDLFLSNLVDTPSLVLHGSADENVPTWHSRELVSVLRTWAADAIVSYREEPGQGHWYPSVFKNDQVKAFLDSVLDDERPPPRCSATFTLTAAVPAETGSLHGWRILNLVVPGRLARLTVERGDNSVSVVTCNVGCFGVDATQLDIRRLDIDGCTLAIPHVSAASTLLYFQRNSGKWTILSAAESPRAAQRSTNPYSILCSSGRLKIVISEGMDCAISIARRLANDLLTYFKLEADIVPETEVLETQGDTYAGTGNIVVIGSPGDQYIRRCLAKRRTAFTVADQENGPPVLQLRGEPLNGLSQGIMFTHPHESSPSSTMLFIVANDQSGLERAVRLFPVRTGLALADWLVIGKRADNRGASGIEKAGLWGCSWEYHSEMSWQH</sequence>
<dbReference type="Pfam" id="PF00326">
    <property type="entry name" value="Peptidase_S9"/>
    <property type="match status" value="1"/>
</dbReference>
<dbReference type="InterPro" id="IPR001375">
    <property type="entry name" value="Peptidase_S9_cat"/>
</dbReference>
<evidence type="ECO:0000256" key="1">
    <source>
        <dbReference type="ARBA" id="ARBA00022729"/>
    </source>
</evidence>
<dbReference type="AlphaFoldDB" id="A0A9P5T8F6"/>
<organism evidence="3 4">
    <name type="scientific">Russula ochroleuca</name>
    <dbReference type="NCBI Taxonomy" id="152965"/>
    <lineage>
        <taxon>Eukaryota</taxon>
        <taxon>Fungi</taxon>
        <taxon>Dikarya</taxon>
        <taxon>Basidiomycota</taxon>
        <taxon>Agaricomycotina</taxon>
        <taxon>Agaricomycetes</taxon>
        <taxon>Russulales</taxon>
        <taxon>Russulaceae</taxon>
        <taxon>Russula</taxon>
    </lineage>
</organism>
<protein>
    <recommendedName>
        <fullName evidence="2">Peptidase S9 prolyl oligopeptidase catalytic domain-containing protein</fullName>
    </recommendedName>
</protein>
<dbReference type="Proteomes" id="UP000759537">
    <property type="component" value="Unassembled WGS sequence"/>
</dbReference>
<proteinExistence type="predicted"/>
<dbReference type="GO" id="GO:0006508">
    <property type="term" value="P:proteolysis"/>
    <property type="evidence" value="ECO:0007669"/>
    <property type="project" value="InterPro"/>
</dbReference>
<dbReference type="EMBL" id="WHVB01000010">
    <property type="protein sequence ID" value="KAF8479256.1"/>
    <property type="molecule type" value="Genomic_DNA"/>
</dbReference>
<gene>
    <name evidence="3" type="ORF">DFH94DRAFT_748728</name>
</gene>
<name>A0A9P5T8F6_9AGAM</name>
<dbReference type="PANTHER" id="PTHR43037">
    <property type="entry name" value="UNNAMED PRODUCT-RELATED"/>
    <property type="match status" value="1"/>
</dbReference>
<reference evidence="3" key="1">
    <citation type="submission" date="2019-10" db="EMBL/GenBank/DDBJ databases">
        <authorList>
            <consortium name="DOE Joint Genome Institute"/>
            <person name="Kuo A."/>
            <person name="Miyauchi S."/>
            <person name="Kiss E."/>
            <person name="Drula E."/>
            <person name="Kohler A."/>
            <person name="Sanchez-Garcia M."/>
            <person name="Andreopoulos B."/>
            <person name="Barry K.W."/>
            <person name="Bonito G."/>
            <person name="Buee M."/>
            <person name="Carver A."/>
            <person name="Chen C."/>
            <person name="Cichocki N."/>
            <person name="Clum A."/>
            <person name="Culley D."/>
            <person name="Crous P.W."/>
            <person name="Fauchery L."/>
            <person name="Girlanda M."/>
            <person name="Hayes R."/>
            <person name="Keri Z."/>
            <person name="LaButti K."/>
            <person name="Lipzen A."/>
            <person name="Lombard V."/>
            <person name="Magnuson J."/>
            <person name="Maillard F."/>
            <person name="Morin E."/>
            <person name="Murat C."/>
            <person name="Nolan M."/>
            <person name="Ohm R."/>
            <person name="Pangilinan J."/>
            <person name="Pereira M."/>
            <person name="Perotto S."/>
            <person name="Peter M."/>
            <person name="Riley R."/>
            <person name="Sitrit Y."/>
            <person name="Stielow B."/>
            <person name="Szollosi G."/>
            <person name="Zifcakova L."/>
            <person name="Stursova M."/>
            <person name="Spatafora J.W."/>
            <person name="Tedersoo L."/>
            <person name="Vaario L.-M."/>
            <person name="Yamada A."/>
            <person name="Yan M."/>
            <person name="Wang P."/>
            <person name="Xu J."/>
            <person name="Bruns T."/>
            <person name="Baldrian P."/>
            <person name="Vilgalys R."/>
            <person name="Henrissat B."/>
            <person name="Grigoriev I.V."/>
            <person name="Hibbett D."/>
            <person name="Nagy L.G."/>
            <person name="Martin F.M."/>
        </authorList>
    </citation>
    <scope>NUCLEOTIDE SEQUENCE</scope>
    <source>
        <strain evidence="3">Prilba</strain>
    </source>
</reference>
<feature type="domain" description="Peptidase S9 prolyl oligopeptidase catalytic" evidence="2">
    <location>
        <begin position="438"/>
        <end position="569"/>
    </location>
</feature>
<keyword evidence="4" id="KW-1185">Reference proteome</keyword>
<comment type="caution">
    <text evidence="3">The sequence shown here is derived from an EMBL/GenBank/DDBJ whole genome shotgun (WGS) entry which is preliminary data.</text>
</comment>
<accession>A0A9P5T8F6</accession>
<evidence type="ECO:0000313" key="3">
    <source>
        <dbReference type="EMBL" id="KAF8479256.1"/>
    </source>
</evidence>
<reference evidence="3" key="2">
    <citation type="journal article" date="2020" name="Nat. Commun.">
        <title>Large-scale genome sequencing of mycorrhizal fungi provides insights into the early evolution of symbiotic traits.</title>
        <authorList>
            <person name="Miyauchi S."/>
            <person name="Kiss E."/>
            <person name="Kuo A."/>
            <person name="Drula E."/>
            <person name="Kohler A."/>
            <person name="Sanchez-Garcia M."/>
            <person name="Morin E."/>
            <person name="Andreopoulos B."/>
            <person name="Barry K.W."/>
            <person name="Bonito G."/>
            <person name="Buee M."/>
            <person name="Carver A."/>
            <person name="Chen C."/>
            <person name="Cichocki N."/>
            <person name="Clum A."/>
            <person name="Culley D."/>
            <person name="Crous P.W."/>
            <person name="Fauchery L."/>
            <person name="Girlanda M."/>
            <person name="Hayes R.D."/>
            <person name="Keri Z."/>
            <person name="LaButti K."/>
            <person name="Lipzen A."/>
            <person name="Lombard V."/>
            <person name="Magnuson J."/>
            <person name="Maillard F."/>
            <person name="Murat C."/>
            <person name="Nolan M."/>
            <person name="Ohm R.A."/>
            <person name="Pangilinan J."/>
            <person name="Pereira M.F."/>
            <person name="Perotto S."/>
            <person name="Peter M."/>
            <person name="Pfister S."/>
            <person name="Riley R."/>
            <person name="Sitrit Y."/>
            <person name="Stielow J.B."/>
            <person name="Szollosi G."/>
            <person name="Zifcakova L."/>
            <person name="Stursova M."/>
            <person name="Spatafora J.W."/>
            <person name="Tedersoo L."/>
            <person name="Vaario L.M."/>
            <person name="Yamada A."/>
            <person name="Yan M."/>
            <person name="Wang P."/>
            <person name="Xu J."/>
            <person name="Bruns T."/>
            <person name="Baldrian P."/>
            <person name="Vilgalys R."/>
            <person name="Dunand C."/>
            <person name="Henrissat B."/>
            <person name="Grigoriev I.V."/>
            <person name="Hibbett D."/>
            <person name="Nagy L.G."/>
            <person name="Martin F.M."/>
        </authorList>
    </citation>
    <scope>NUCLEOTIDE SEQUENCE</scope>
    <source>
        <strain evidence="3">Prilba</strain>
    </source>
</reference>
<dbReference type="InterPro" id="IPR029058">
    <property type="entry name" value="AB_hydrolase_fold"/>
</dbReference>